<dbReference type="Proteomes" id="UP000253226">
    <property type="component" value="Unassembled WGS sequence"/>
</dbReference>
<dbReference type="Gene3D" id="1.10.10.10">
    <property type="entry name" value="Winged helix-like DNA-binding domain superfamily/Winged helix DNA-binding domain"/>
    <property type="match status" value="1"/>
</dbReference>
<dbReference type="SUPFAM" id="SSF48008">
    <property type="entry name" value="GntR ligand-binding domain-like"/>
    <property type="match status" value="1"/>
</dbReference>
<dbReference type="InterPro" id="IPR036390">
    <property type="entry name" value="WH_DNA-bd_sf"/>
</dbReference>
<dbReference type="InterPro" id="IPR008920">
    <property type="entry name" value="TF_FadR/GntR_C"/>
</dbReference>
<keyword evidence="2" id="KW-0238">DNA-binding</keyword>
<protein>
    <submittedName>
        <fullName evidence="5">GntR family transcriptional regulator</fullName>
    </submittedName>
</protein>
<dbReference type="InterPro" id="IPR011711">
    <property type="entry name" value="GntR_C"/>
</dbReference>
<evidence type="ECO:0000256" key="3">
    <source>
        <dbReference type="ARBA" id="ARBA00023163"/>
    </source>
</evidence>
<dbReference type="PANTHER" id="PTHR43537">
    <property type="entry name" value="TRANSCRIPTIONAL REGULATOR, GNTR FAMILY"/>
    <property type="match status" value="1"/>
</dbReference>
<evidence type="ECO:0000313" key="5">
    <source>
        <dbReference type="EMBL" id="RCK39749.1"/>
    </source>
</evidence>
<comment type="caution">
    <text evidence="5">The sequence shown here is derived from an EMBL/GenBank/DDBJ whole genome shotgun (WGS) entry which is preliminary data.</text>
</comment>
<feature type="domain" description="HTH gntR-type" evidence="4">
    <location>
        <begin position="11"/>
        <end position="78"/>
    </location>
</feature>
<proteinExistence type="predicted"/>
<dbReference type="InterPro" id="IPR036388">
    <property type="entry name" value="WH-like_DNA-bd_sf"/>
</dbReference>
<reference evidence="5 6" key="1">
    <citation type="submission" date="2014-07" db="EMBL/GenBank/DDBJ databases">
        <title>Draft genome sequence of Thalassospira profundimaris 35.</title>
        <authorList>
            <person name="Lai Q."/>
            <person name="Shao Z."/>
        </authorList>
    </citation>
    <scope>NUCLEOTIDE SEQUENCE [LARGE SCALE GENOMIC DNA]</scope>
    <source>
        <strain evidence="5 6">35</strain>
    </source>
</reference>
<keyword evidence="1" id="KW-0805">Transcription regulation</keyword>
<dbReference type="PANTHER" id="PTHR43537:SF24">
    <property type="entry name" value="GLUCONATE OPERON TRANSCRIPTIONAL REPRESSOR"/>
    <property type="match status" value="1"/>
</dbReference>
<dbReference type="RefSeq" id="WP_114100529.1">
    <property type="nucleotide sequence ID" value="NZ_JPWF01000001.1"/>
</dbReference>
<evidence type="ECO:0000313" key="6">
    <source>
        <dbReference type="Proteomes" id="UP000253226"/>
    </source>
</evidence>
<dbReference type="GO" id="GO:0003677">
    <property type="term" value="F:DNA binding"/>
    <property type="evidence" value="ECO:0007669"/>
    <property type="project" value="UniProtKB-KW"/>
</dbReference>
<organism evidence="5 6">
    <name type="scientific">Thalassospira profundimaris</name>
    <dbReference type="NCBI Taxonomy" id="502049"/>
    <lineage>
        <taxon>Bacteria</taxon>
        <taxon>Pseudomonadati</taxon>
        <taxon>Pseudomonadota</taxon>
        <taxon>Alphaproteobacteria</taxon>
        <taxon>Rhodospirillales</taxon>
        <taxon>Thalassospiraceae</taxon>
        <taxon>Thalassospira</taxon>
    </lineage>
</organism>
<accession>A0A367WER4</accession>
<name>A0A367WER4_9PROT</name>
<dbReference type="SUPFAM" id="SSF46785">
    <property type="entry name" value="Winged helix' DNA-binding domain"/>
    <property type="match status" value="1"/>
</dbReference>
<dbReference type="SMART" id="SM00895">
    <property type="entry name" value="FCD"/>
    <property type="match status" value="1"/>
</dbReference>
<dbReference type="PROSITE" id="PS50949">
    <property type="entry name" value="HTH_GNTR"/>
    <property type="match status" value="1"/>
</dbReference>
<dbReference type="GO" id="GO:0003700">
    <property type="term" value="F:DNA-binding transcription factor activity"/>
    <property type="evidence" value="ECO:0007669"/>
    <property type="project" value="InterPro"/>
</dbReference>
<evidence type="ECO:0000259" key="4">
    <source>
        <dbReference type="PROSITE" id="PS50949"/>
    </source>
</evidence>
<keyword evidence="3" id="KW-0804">Transcription</keyword>
<evidence type="ECO:0000256" key="2">
    <source>
        <dbReference type="ARBA" id="ARBA00023125"/>
    </source>
</evidence>
<evidence type="ECO:0000256" key="1">
    <source>
        <dbReference type="ARBA" id="ARBA00023015"/>
    </source>
</evidence>
<dbReference type="OrthoDB" id="7768882at2"/>
<gene>
    <name evidence="5" type="ORF">TH19_01480</name>
</gene>
<dbReference type="InterPro" id="IPR000524">
    <property type="entry name" value="Tscrpt_reg_HTH_GntR"/>
</dbReference>
<sequence>MSENKRQPIRQSRRSEAYNSFTEHLLARDIRPGQFISQRELVEITDMPLGAIRELIPRLEADGLITTVPQRGMQVAHIDLDLVRNAFQLRIFLELEAARLFTVQASDKTLAKMRKAHEDVLQSADENGITAELLEQAQAVDWSLHDTIIDSLDNEIISKIYKVNSVKIRLIRQERFRLTESLLQNVMNDHLAIIAAFEKRDPEQAANCLREHLENARGRALGLGDR</sequence>
<dbReference type="Gene3D" id="1.20.120.530">
    <property type="entry name" value="GntR ligand-binding domain-like"/>
    <property type="match status" value="1"/>
</dbReference>
<dbReference type="EMBL" id="JPWF01000001">
    <property type="protein sequence ID" value="RCK39749.1"/>
    <property type="molecule type" value="Genomic_DNA"/>
</dbReference>
<dbReference type="Pfam" id="PF00392">
    <property type="entry name" value="GntR"/>
    <property type="match status" value="1"/>
</dbReference>
<dbReference type="AlphaFoldDB" id="A0A367WER4"/>
<dbReference type="Pfam" id="PF07729">
    <property type="entry name" value="FCD"/>
    <property type="match status" value="1"/>
</dbReference>